<gene>
    <name evidence="1" type="ORF">P879_00719</name>
</gene>
<dbReference type="Proteomes" id="UP000699462">
    <property type="component" value="Unassembled WGS sequence"/>
</dbReference>
<keyword evidence="2" id="KW-1185">Reference proteome</keyword>
<dbReference type="EMBL" id="JTDF01004082">
    <property type="protein sequence ID" value="KAF8567228.1"/>
    <property type="molecule type" value="Genomic_DNA"/>
</dbReference>
<organism evidence="1 2">
    <name type="scientific">Paragonimus westermani</name>
    <dbReference type="NCBI Taxonomy" id="34504"/>
    <lineage>
        <taxon>Eukaryota</taxon>
        <taxon>Metazoa</taxon>
        <taxon>Spiralia</taxon>
        <taxon>Lophotrochozoa</taxon>
        <taxon>Platyhelminthes</taxon>
        <taxon>Trematoda</taxon>
        <taxon>Digenea</taxon>
        <taxon>Plagiorchiida</taxon>
        <taxon>Troglotremata</taxon>
        <taxon>Troglotrematidae</taxon>
        <taxon>Paragonimus</taxon>
    </lineage>
</organism>
<name>A0A8T0DJS4_9TREM</name>
<evidence type="ECO:0000313" key="1">
    <source>
        <dbReference type="EMBL" id="KAF8567228.1"/>
    </source>
</evidence>
<comment type="caution">
    <text evidence="1">The sequence shown here is derived from an EMBL/GenBank/DDBJ whole genome shotgun (WGS) entry which is preliminary data.</text>
</comment>
<accession>A0A8T0DJS4</accession>
<protein>
    <submittedName>
        <fullName evidence="1">Uncharacterized protein</fullName>
    </submittedName>
</protein>
<proteinExistence type="predicted"/>
<dbReference type="AlphaFoldDB" id="A0A8T0DJS4"/>
<evidence type="ECO:0000313" key="2">
    <source>
        <dbReference type="Proteomes" id="UP000699462"/>
    </source>
</evidence>
<reference evidence="1 2" key="1">
    <citation type="submission" date="2019-07" db="EMBL/GenBank/DDBJ databases">
        <title>Annotation for the trematode Paragonimus westermani.</title>
        <authorList>
            <person name="Choi Y.-J."/>
        </authorList>
    </citation>
    <scope>NUCLEOTIDE SEQUENCE [LARGE SCALE GENOMIC DNA]</scope>
    <source>
        <strain evidence="1">180907_Pwestermani</strain>
    </source>
</reference>
<dbReference type="OrthoDB" id="6258330at2759"/>
<feature type="non-terminal residue" evidence="1">
    <location>
        <position position="1"/>
    </location>
</feature>
<sequence>ALRLSTVFENKRNDRRNVHYLSNKFHHFGPEEQFCKVQSLWHNAALVNEAEPVSLAENERTVHDLRIIGVVYKNGTKIPWNHRFNQETDEMHQRLSGALCYTVLMALMPNTPLAIAWTGCQLVQTEKGSTIGTIHVYLEEDRLTEQHVRVGSAEFYKEIKELIKSYAHSPPKDLCYFGTVNSVAADAFRTKMTTFDIITPTLAIIVAYCFKW</sequence>